<feature type="transmembrane region" description="Helical" evidence="6">
    <location>
        <begin position="172"/>
        <end position="191"/>
    </location>
</feature>
<evidence type="ECO:0000313" key="9">
    <source>
        <dbReference type="Proteomes" id="UP000720189"/>
    </source>
</evidence>
<protein>
    <recommendedName>
        <fullName evidence="7">Rhodopsin domain-containing protein</fullName>
    </recommendedName>
</protein>
<feature type="transmembrane region" description="Helical" evidence="6">
    <location>
        <begin position="241"/>
        <end position="261"/>
    </location>
</feature>
<dbReference type="InterPro" id="IPR052337">
    <property type="entry name" value="SAT4-like"/>
</dbReference>
<feature type="transmembrane region" description="Helical" evidence="6">
    <location>
        <begin position="41"/>
        <end position="61"/>
    </location>
</feature>
<evidence type="ECO:0000256" key="6">
    <source>
        <dbReference type="SAM" id="Phobius"/>
    </source>
</evidence>
<evidence type="ECO:0000256" key="1">
    <source>
        <dbReference type="ARBA" id="ARBA00004141"/>
    </source>
</evidence>
<dbReference type="GeneID" id="70229709"/>
<feature type="transmembrane region" description="Helical" evidence="6">
    <location>
        <begin position="81"/>
        <end position="106"/>
    </location>
</feature>
<dbReference type="EMBL" id="JAGMUX010000011">
    <property type="protein sequence ID" value="KAH7244450.1"/>
    <property type="molecule type" value="Genomic_DNA"/>
</dbReference>
<dbReference type="PANTHER" id="PTHR33048">
    <property type="entry name" value="PTH11-LIKE INTEGRAL MEMBRANE PROTEIN (AFU_ORTHOLOGUE AFUA_5G11245)"/>
    <property type="match status" value="1"/>
</dbReference>
<accession>A0A9P9GS49</accession>
<gene>
    <name evidence="8" type="ORF">BKA55DRAFT_692251</name>
</gene>
<feature type="transmembrane region" description="Helical" evidence="6">
    <location>
        <begin position="118"/>
        <end position="141"/>
    </location>
</feature>
<reference evidence="8" key="1">
    <citation type="journal article" date="2021" name="Nat. Commun.">
        <title>Genetic determinants of endophytism in the Arabidopsis root mycobiome.</title>
        <authorList>
            <person name="Mesny F."/>
            <person name="Miyauchi S."/>
            <person name="Thiergart T."/>
            <person name="Pickel B."/>
            <person name="Atanasova L."/>
            <person name="Karlsson M."/>
            <person name="Huettel B."/>
            <person name="Barry K.W."/>
            <person name="Haridas S."/>
            <person name="Chen C."/>
            <person name="Bauer D."/>
            <person name="Andreopoulos W."/>
            <person name="Pangilinan J."/>
            <person name="LaButti K."/>
            <person name="Riley R."/>
            <person name="Lipzen A."/>
            <person name="Clum A."/>
            <person name="Drula E."/>
            <person name="Henrissat B."/>
            <person name="Kohler A."/>
            <person name="Grigoriev I.V."/>
            <person name="Martin F.M."/>
            <person name="Hacquard S."/>
        </authorList>
    </citation>
    <scope>NUCLEOTIDE SEQUENCE</scope>
    <source>
        <strain evidence="8">MPI-CAGE-AT-0023</strain>
    </source>
</reference>
<keyword evidence="2 6" id="KW-0812">Transmembrane</keyword>
<dbReference type="OrthoDB" id="10017208at2759"/>
<comment type="caution">
    <text evidence="8">The sequence shown here is derived from an EMBL/GenBank/DDBJ whole genome shotgun (WGS) entry which is preliminary data.</text>
</comment>
<dbReference type="Pfam" id="PF20684">
    <property type="entry name" value="Fung_rhodopsin"/>
    <property type="match status" value="1"/>
</dbReference>
<feature type="transmembrane region" description="Helical" evidence="6">
    <location>
        <begin position="198"/>
        <end position="221"/>
    </location>
</feature>
<evidence type="ECO:0000256" key="2">
    <source>
        <dbReference type="ARBA" id="ARBA00022692"/>
    </source>
</evidence>
<evidence type="ECO:0000313" key="8">
    <source>
        <dbReference type="EMBL" id="KAH7244450.1"/>
    </source>
</evidence>
<comment type="similarity">
    <text evidence="5">Belongs to the SAT4 family.</text>
</comment>
<feature type="transmembrane region" description="Helical" evidence="6">
    <location>
        <begin position="6"/>
        <end position="29"/>
    </location>
</feature>
<evidence type="ECO:0000256" key="5">
    <source>
        <dbReference type="ARBA" id="ARBA00038359"/>
    </source>
</evidence>
<comment type="subcellular location">
    <subcellularLocation>
        <location evidence="1">Membrane</location>
        <topology evidence="1">Multi-pass membrane protein</topology>
    </subcellularLocation>
</comment>
<dbReference type="RefSeq" id="XP_046047673.1">
    <property type="nucleotide sequence ID" value="XM_046199755.1"/>
</dbReference>
<dbReference type="GO" id="GO:0016020">
    <property type="term" value="C:membrane"/>
    <property type="evidence" value="ECO:0007669"/>
    <property type="project" value="UniProtKB-SubCell"/>
</dbReference>
<dbReference type="AlphaFoldDB" id="A0A9P9GS49"/>
<evidence type="ECO:0000256" key="4">
    <source>
        <dbReference type="ARBA" id="ARBA00023136"/>
    </source>
</evidence>
<keyword evidence="9" id="KW-1185">Reference proteome</keyword>
<proteinExistence type="inferred from homology"/>
<name>A0A9P9GS49_FUSRE</name>
<keyword evidence="3 6" id="KW-1133">Transmembrane helix</keyword>
<evidence type="ECO:0000256" key="3">
    <source>
        <dbReference type="ARBA" id="ARBA00022989"/>
    </source>
</evidence>
<dbReference type="PANTHER" id="PTHR33048:SF47">
    <property type="entry name" value="INTEGRAL MEMBRANE PROTEIN-RELATED"/>
    <property type="match status" value="1"/>
</dbReference>
<sequence length="360" mass="40379">MEDRRPMILGLNIALMLLSILAIAARLSTRAFIVKKIGPDDVLIAIAFLFGLALSTLYMLSTRYGEGLHIKYLRPENVPTYTRVMLSSGLIYGLCQMFIKLSYLTLYLRIAPHKTYRLALYVSMVLVFAFGISTSLVPMLLCLPFEKLWQPDIPGQCIDINAFYMFNTTTNIVFNIAIYIMPIQILWHLNLPKRQRMGLVLVFAVGFIVLVASVFRLVTLVHRGDNTWTTVESLNWSSVEIHLALVLSCTVAFKILIQRFLPGVLKRTSRPTKNIISRGWPRRAKHGEDYVLQSVGHNESRANIATRGDSNEADEIGSQNPIVEDMEMAGAKGATSCRSLNLSIDDQVGSRQLPAEQGGW</sequence>
<feature type="domain" description="Rhodopsin" evidence="7">
    <location>
        <begin position="25"/>
        <end position="259"/>
    </location>
</feature>
<dbReference type="InterPro" id="IPR049326">
    <property type="entry name" value="Rhodopsin_dom_fungi"/>
</dbReference>
<keyword evidence="4 6" id="KW-0472">Membrane</keyword>
<organism evidence="8 9">
    <name type="scientific">Fusarium redolens</name>
    <dbReference type="NCBI Taxonomy" id="48865"/>
    <lineage>
        <taxon>Eukaryota</taxon>
        <taxon>Fungi</taxon>
        <taxon>Dikarya</taxon>
        <taxon>Ascomycota</taxon>
        <taxon>Pezizomycotina</taxon>
        <taxon>Sordariomycetes</taxon>
        <taxon>Hypocreomycetidae</taxon>
        <taxon>Hypocreales</taxon>
        <taxon>Nectriaceae</taxon>
        <taxon>Fusarium</taxon>
        <taxon>Fusarium redolens species complex</taxon>
    </lineage>
</organism>
<dbReference type="Proteomes" id="UP000720189">
    <property type="component" value="Unassembled WGS sequence"/>
</dbReference>
<evidence type="ECO:0000259" key="7">
    <source>
        <dbReference type="Pfam" id="PF20684"/>
    </source>
</evidence>